<comment type="pathway">
    <text evidence="1 9">Glycan biosynthesis; sucrose metabolism.</text>
</comment>
<evidence type="ECO:0000256" key="6">
    <source>
        <dbReference type="ARBA" id="ARBA00023295"/>
    </source>
</evidence>
<evidence type="ECO:0000256" key="5">
    <source>
        <dbReference type="ARBA" id="ARBA00022801"/>
    </source>
</evidence>
<keyword evidence="5 8" id="KW-0378">Hydrolase</keyword>
<dbReference type="SUPFAM" id="SSF75005">
    <property type="entry name" value="Arabinanase/levansucrase/invertase"/>
    <property type="match status" value="1"/>
</dbReference>
<accession>A0A151A0Y1</accession>
<dbReference type="InterPro" id="IPR001362">
    <property type="entry name" value="Glyco_hydro_32"/>
</dbReference>
<dbReference type="InterPro" id="IPR013148">
    <property type="entry name" value="Glyco_hydro_32_N"/>
</dbReference>
<dbReference type="PANTHER" id="PTHR43101:SF1">
    <property type="entry name" value="BETA-FRUCTOSIDASE"/>
    <property type="match status" value="1"/>
</dbReference>
<dbReference type="EMBL" id="LUGM01000004">
    <property type="protein sequence ID" value="KYH13071.1"/>
    <property type="molecule type" value="Genomic_DNA"/>
</dbReference>
<comment type="function">
    <text evidence="9">Enables the bacterium to metabolize sucrose as a sole carbon source.</text>
</comment>
<evidence type="ECO:0000256" key="8">
    <source>
        <dbReference type="RuleBase" id="RU362110"/>
    </source>
</evidence>
<dbReference type="InterPro" id="IPR013189">
    <property type="entry name" value="Glyco_hydro_32_C"/>
</dbReference>
<dbReference type="SUPFAM" id="SSF49899">
    <property type="entry name" value="Concanavalin A-like lectins/glucanases"/>
    <property type="match status" value="1"/>
</dbReference>
<keyword evidence="9" id="KW-0963">Cytoplasm</keyword>
<dbReference type="GO" id="GO:0004564">
    <property type="term" value="F:beta-fructofuranosidase activity"/>
    <property type="evidence" value="ECO:0007669"/>
    <property type="project" value="UniProtKB-EC"/>
</dbReference>
<dbReference type="Pfam" id="PF08244">
    <property type="entry name" value="Glyco_hydro_32C"/>
    <property type="match status" value="1"/>
</dbReference>
<evidence type="ECO:0000256" key="4">
    <source>
        <dbReference type="ARBA" id="ARBA00019623"/>
    </source>
</evidence>
<evidence type="ECO:0000256" key="2">
    <source>
        <dbReference type="ARBA" id="ARBA00009902"/>
    </source>
</evidence>
<evidence type="ECO:0000313" key="12">
    <source>
        <dbReference type="EMBL" id="KYH13071.1"/>
    </source>
</evidence>
<comment type="catalytic activity">
    <reaction evidence="8">
        <text>Hydrolysis of terminal non-reducing beta-D-fructofuranoside residues in beta-D-fructofuranosides.</text>
        <dbReference type="EC" id="3.2.1.26"/>
    </reaction>
</comment>
<dbReference type="GO" id="GO:0005985">
    <property type="term" value="P:sucrose metabolic process"/>
    <property type="evidence" value="ECO:0007669"/>
    <property type="project" value="UniProtKB-UniPathway"/>
</dbReference>
<dbReference type="SMART" id="SM00640">
    <property type="entry name" value="Glyco_32"/>
    <property type="match status" value="1"/>
</dbReference>
<dbReference type="CDD" id="cd18623">
    <property type="entry name" value="GH32_ScrB-like"/>
    <property type="match status" value="1"/>
</dbReference>
<name>A0A151A0Y1_9STAP</name>
<dbReference type="InterPro" id="IPR018053">
    <property type="entry name" value="Glyco_hydro_32_AS"/>
</dbReference>
<feature type="domain" description="Glycosyl hydrolase family 32 N-terminal" evidence="10">
    <location>
        <begin position="38"/>
        <end position="338"/>
    </location>
</feature>
<dbReference type="Pfam" id="PF00251">
    <property type="entry name" value="Glyco_hydro_32N"/>
    <property type="match status" value="1"/>
</dbReference>
<proteinExistence type="inferred from homology"/>
<evidence type="ECO:0000256" key="3">
    <source>
        <dbReference type="ARBA" id="ARBA00012758"/>
    </source>
</evidence>
<evidence type="ECO:0000256" key="9">
    <source>
        <dbReference type="RuleBase" id="RU365015"/>
    </source>
</evidence>
<organism evidence="12 13">
    <name type="scientific">Staphylococcus kloosii</name>
    <dbReference type="NCBI Taxonomy" id="29384"/>
    <lineage>
        <taxon>Bacteria</taxon>
        <taxon>Bacillati</taxon>
        <taxon>Bacillota</taxon>
        <taxon>Bacilli</taxon>
        <taxon>Bacillales</taxon>
        <taxon>Staphylococcaceae</taxon>
        <taxon>Staphylococcus</taxon>
    </lineage>
</organism>
<keyword evidence="6 8" id="KW-0326">Glycosidase</keyword>
<evidence type="ECO:0000256" key="7">
    <source>
        <dbReference type="ARBA" id="ARBA00033367"/>
    </source>
</evidence>
<dbReference type="EC" id="3.2.1.26" evidence="3 8"/>
<feature type="domain" description="Glycosyl hydrolase family 32 C-terminal" evidence="11">
    <location>
        <begin position="361"/>
        <end position="481"/>
    </location>
</feature>
<dbReference type="InterPro" id="IPR051214">
    <property type="entry name" value="GH32_Enzymes"/>
</dbReference>
<comment type="subcellular location">
    <subcellularLocation>
        <location evidence="9">Cytoplasm</location>
    </subcellularLocation>
</comment>
<dbReference type="PANTHER" id="PTHR43101">
    <property type="entry name" value="BETA-FRUCTOSIDASE"/>
    <property type="match status" value="1"/>
</dbReference>
<evidence type="ECO:0000259" key="10">
    <source>
        <dbReference type="Pfam" id="PF00251"/>
    </source>
</evidence>
<dbReference type="PROSITE" id="PS00609">
    <property type="entry name" value="GLYCOSYL_HYDROL_F32"/>
    <property type="match status" value="1"/>
</dbReference>
<reference evidence="12 13" key="1">
    <citation type="submission" date="2016-02" db="EMBL/GenBank/DDBJ databases">
        <title>Draft genome sequence of hydrocarbon degrading Staphylococcus saprophyticus Strain CNV2, isolated from crude-oil contaminated soil from Noonmati Oil Refinery, Guwahati, Assam, India.</title>
        <authorList>
            <person name="Mukherjee A."/>
            <person name="Chettri B."/>
            <person name="Langpoklakpam J."/>
            <person name="Singh A.K."/>
            <person name="Chattopadhyay D.J."/>
        </authorList>
    </citation>
    <scope>NUCLEOTIDE SEQUENCE [LARGE SCALE GENOMIC DNA]</scope>
    <source>
        <strain evidence="12 13">CNV2</strain>
    </source>
</reference>
<dbReference type="UniPathway" id="UPA00238"/>
<dbReference type="AlphaFoldDB" id="A0A151A0Y1"/>
<dbReference type="Gene3D" id="2.60.120.560">
    <property type="entry name" value="Exo-inulinase, domain 1"/>
    <property type="match status" value="1"/>
</dbReference>
<comment type="similarity">
    <text evidence="2 8">Belongs to the glycosyl hydrolase 32 family.</text>
</comment>
<sequence length="492" mass="57317">MREWTRDERYQRFEEVPQDKLEALRAQVQHSNYKQVFHIQPESGLLNDPNGLIYFNGEYHISHQWFPLGPVHGLKYWYNYTSEDLVHFEPHGPILKPDTKNDSHGVYSGSAFEYDNHLYYMYTGNARDGEWQRHASQLIAKVNQDKTISKFPKPVISQPPEGYTEHFRDPKVFKKEDTYYAIIGAQNIHQNGRVVLYRSTDIVHWQFMGEIETKLTEFGYMWECPDYFNLDGFDILMFCPQGIEPDGDKFNNIYQAGYIIGQLDVDNLTMNHADFNELDNGFDFYAPQSFIDAQGQRVLIGWMGLPDVNYPTDEENWAHCLTIPRVLSIEDGKLKQRPIKALQQLRFNEETALGYANKYTRQLHPYEGKQYELIIDVLENETTELYFELRSSRRNSTLIKYNKREQKLTLDRSESGPLPNPVEGTSRSTILDTPLSQLQIFIDTSSIEIFCNDGERVMTARIFPDEDATGIKTSTESGQAYLKFTKYELKEG</sequence>
<gene>
    <name evidence="12" type="ORF">A0131_12170</name>
</gene>
<evidence type="ECO:0000259" key="11">
    <source>
        <dbReference type="Pfam" id="PF08244"/>
    </source>
</evidence>
<dbReference type="Gene3D" id="2.115.10.20">
    <property type="entry name" value="Glycosyl hydrolase domain, family 43"/>
    <property type="match status" value="1"/>
</dbReference>
<dbReference type="Proteomes" id="UP000075418">
    <property type="component" value="Unassembled WGS sequence"/>
</dbReference>
<dbReference type="InterPro" id="IPR023296">
    <property type="entry name" value="Glyco_hydro_beta-prop_sf"/>
</dbReference>
<dbReference type="InterPro" id="IPR013320">
    <property type="entry name" value="ConA-like_dom_sf"/>
</dbReference>
<dbReference type="NCBIfam" id="TIGR01322">
    <property type="entry name" value="scrB_fam"/>
    <property type="match status" value="1"/>
</dbReference>
<protein>
    <recommendedName>
        <fullName evidence="4 8">Sucrose-6-phosphate hydrolase</fullName>
        <ecNumber evidence="3 8">3.2.1.26</ecNumber>
    </recommendedName>
    <alternativeName>
        <fullName evidence="7 9">Invertase</fullName>
    </alternativeName>
</protein>
<dbReference type="InterPro" id="IPR006232">
    <property type="entry name" value="Suc6P_hydrolase"/>
</dbReference>
<evidence type="ECO:0000313" key="13">
    <source>
        <dbReference type="Proteomes" id="UP000075418"/>
    </source>
</evidence>
<evidence type="ECO:0000256" key="1">
    <source>
        <dbReference type="ARBA" id="ARBA00004914"/>
    </source>
</evidence>
<comment type="caution">
    <text evidence="12">The sequence shown here is derived from an EMBL/GenBank/DDBJ whole genome shotgun (WGS) entry which is preliminary data.</text>
</comment>
<keyword evidence="9" id="KW-0119">Carbohydrate metabolism</keyword>
<dbReference type="RefSeq" id="WP_061855579.1">
    <property type="nucleotide sequence ID" value="NZ_LUGM01000004.1"/>
</dbReference>
<dbReference type="GO" id="GO:0005737">
    <property type="term" value="C:cytoplasm"/>
    <property type="evidence" value="ECO:0007669"/>
    <property type="project" value="UniProtKB-SubCell"/>
</dbReference>